<evidence type="ECO:0000256" key="2">
    <source>
        <dbReference type="PIRSR" id="PIRSR005902-1"/>
    </source>
</evidence>
<reference evidence="3" key="1">
    <citation type="submission" date="2020-04" db="EMBL/GenBank/DDBJ databases">
        <authorList>
            <person name="Zhang T."/>
        </authorList>
    </citation>
    <scope>NUCLEOTIDE SEQUENCE</scope>
    <source>
        <strain evidence="3">HKST-UBA13</strain>
    </source>
</reference>
<dbReference type="GO" id="GO:0046872">
    <property type="term" value="F:metal ion binding"/>
    <property type="evidence" value="ECO:0007669"/>
    <property type="project" value="UniProtKB-KW"/>
</dbReference>
<feature type="binding site" evidence="2">
    <location>
        <position position="113"/>
    </location>
    <ligand>
        <name>a divalent metal cation</name>
        <dbReference type="ChEBI" id="CHEBI:60240"/>
        <label>1</label>
    </ligand>
</feature>
<feature type="binding site" evidence="2">
    <location>
        <position position="179"/>
    </location>
    <ligand>
        <name>a divalent metal cation</name>
        <dbReference type="ChEBI" id="CHEBI:60240"/>
        <label>2</label>
    </ligand>
</feature>
<dbReference type="InterPro" id="IPR018228">
    <property type="entry name" value="DNase_TatD-rel_CS"/>
</dbReference>
<keyword evidence="2" id="KW-0479">Metal-binding</keyword>
<dbReference type="AlphaFoldDB" id="A0A955L1H0"/>
<feature type="binding site" evidence="2">
    <location>
        <position position="157"/>
    </location>
    <ligand>
        <name>a divalent metal cation</name>
        <dbReference type="ChEBI" id="CHEBI:60240"/>
        <label>2</label>
    </ligand>
</feature>
<sequence>MITDKNILIDSHCHINFGGYDEIIEDILKRCAENSIEQVWDIGTDINSSKKSISMAKEHPEIKSFIGIDPEVFVPGSEYFVGFDKNDEWIEQMFNELNNLIEENKDYVIGIGESGLDHYWFKEKSKEDQENSSRLQEQLFKMHLELARKHNLPLSIHSRGAEKLCLEIVRKYNVTGIFHSFTGNYQTAKGILDAGWGLGVNGIVTFKNSNDLREVYKKLLSGRKFESPIDFYNQGIFFETDSPFLAPEGKRGEQNEPYTIALIYDNFIKNLSF</sequence>
<feature type="binding site" evidence="2">
    <location>
        <position position="241"/>
    </location>
    <ligand>
        <name>a divalent metal cation</name>
        <dbReference type="ChEBI" id="CHEBI:60240"/>
        <label>1</label>
    </ligand>
</feature>
<dbReference type="Proteomes" id="UP000775877">
    <property type="component" value="Unassembled WGS sequence"/>
</dbReference>
<name>A0A955L1H0_9BACT</name>
<dbReference type="Gene3D" id="3.20.20.140">
    <property type="entry name" value="Metal-dependent hydrolases"/>
    <property type="match status" value="1"/>
</dbReference>
<accession>A0A955L1H0</accession>
<dbReference type="InterPro" id="IPR001130">
    <property type="entry name" value="TatD-like"/>
</dbReference>
<dbReference type="Pfam" id="PF01026">
    <property type="entry name" value="TatD_DNase"/>
    <property type="match status" value="1"/>
</dbReference>
<dbReference type="GO" id="GO:0005829">
    <property type="term" value="C:cytosol"/>
    <property type="evidence" value="ECO:0007669"/>
    <property type="project" value="TreeGrafter"/>
</dbReference>
<dbReference type="PROSITE" id="PS01137">
    <property type="entry name" value="TATD_1"/>
    <property type="match status" value="1"/>
</dbReference>
<reference evidence="3" key="2">
    <citation type="journal article" date="2021" name="Microbiome">
        <title>Successional dynamics and alternative stable states in a saline activated sludge microbial community over 9 years.</title>
        <authorList>
            <person name="Wang Y."/>
            <person name="Ye J."/>
            <person name="Ju F."/>
            <person name="Liu L."/>
            <person name="Boyd J.A."/>
            <person name="Deng Y."/>
            <person name="Parks D.H."/>
            <person name="Jiang X."/>
            <person name="Yin X."/>
            <person name="Woodcroft B.J."/>
            <person name="Tyson G.W."/>
            <person name="Hugenholtz P."/>
            <person name="Polz M.F."/>
            <person name="Zhang T."/>
        </authorList>
    </citation>
    <scope>NUCLEOTIDE SEQUENCE</scope>
    <source>
        <strain evidence="3">HKST-UBA13</strain>
    </source>
</reference>
<feature type="binding site" evidence="2">
    <location>
        <position position="14"/>
    </location>
    <ligand>
        <name>a divalent metal cation</name>
        <dbReference type="ChEBI" id="CHEBI:60240"/>
        <label>1</label>
    </ligand>
</feature>
<proteinExistence type="predicted"/>
<gene>
    <name evidence="3" type="ORF">KC678_00660</name>
</gene>
<evidence type="ECO:0000256" key="1">
    <source>
        <dbReference type="ARBA" id="ARBA00022801"/>
    </source>
</evidence>
<evidence type="ECO:0000313" key="3">
    <source>
        <dbReference type="EMBL" id="MCA9380761.1"/>
    </source>
</evidence>
<dbReference type="PIRSF" id="PIRSF005902">
    <property type="entry name" value="DNase_TatD"/>
    <property type="match status" value="1"/>
</dbReference>
<dbReference type="EMBL" id="JAGQLJ010000011">
    <property type="protein sequence ID" value="MCA9380761.1"/>
    <property type="molecule type" value="Genomic_DNA"/>
</dbReference>
<evidence type="ECO:0000313" key="4">
    <source>
        <dbReference type="Proteomes" id="UP000775877"/>
    </source>
</evidence>
<dbReference type="InterPro" id="IPR032466">
    <property type="entry name" value="Metal_Hydrolase"/>
</dbReference>
<dbReference type="SUPFAM" id="SSF51556">
    <property type="entry name" value="Metallo-dependent hydrolases"/>
    <property type="match status" value="1"/>
</dbReference>
<dbReference type="PANTHER" id="PTHR46124">
    <property type="entry name" value="D-AMINOACYL-TRNA DEACYLASE"/>
    <property type="match status" value="1"/>
</dbReference>
<dbReference type="PANTHER" id="PTHR46124:SF2">
    <property type="entry name" value="D-AMINOACYL-TRNA DEACYLASE"/>
    <property type="match status" value="1"/>
</dbReference>
<dbReference type="GO" id="GO:0016788">
    <property type="term" value="F:hydrolase activity, acting on ester bonds"/>
    <property type="evidence" value="ECO:0007669"/>
    <property type="project" value="InterPro"/>
</dbReference>
<organism evidence="3 4">
    <name type="scientific">Candidatus Dojkabacteria bacterium</name>
    <dbReference type="NCBI Taxonomy" id="2099670"/>
    <lineage>
        <taxon>Bacteria</taxon>
        <taxon>Candidatus Dojkabacteria</taxon>
    </lineage>
</organism>
<dbReference type="CDD" id="cd01310">
    <property type="entry name" value="TatD_DNAse"/>
    <property type="match status" value="1"/>
</dbReference>
<protein>
    <submittedName>
        <fullName evidence="3">TatD family hydrolase</fullName>
    </submittedName>
</protein>
<comment type="caution">
    <text evidence="3">The sequence shown here is derived from an EMBL/GenBank/DDBJ whole genome shotgun (WGS) entry which is preliminary data.</text>
</comment>
<keyword evidence="1 3" id="KW-0378">Hydrolase</keyword>
<feature type="binding site" evidence="2">
    <location>
        <position position="12"/>
    </location>
    <ligand>
        <name>a divalent metal cation</name>
        <dbReference type="ChEBI" id="CHEBI:60240"/>
        <label>1</label>
    </ligand>
</feature>